<evidence type="ECO:0000259" key="6">
    <source>
        <dbReference type="Pfam" id="PF24842"/>
    </source>
</evidence>
<dbReference type="KEGG" id="ncs:NCAS_0B08020"/>
<dbReference type="GO" id="GO:0030894">
    <property type="term" value="C:replisome"/>
    <property type="evidence" value="ECO:0007669"/>
    <property type="project" value="EnsemblFungi"/>
</dbReference>
<dbReference type="GO" id="GO:0070651">
    <property type="term" value="P:nonfunctional rRNA decay"/>
    <property type="evidence" value="ECO:0007669"/>
    <property type="project" value="EnsemblFungi"/>
</dbReference>
<feature type="domain" description="Ubiquitin fusion degradation protein UFD1 N-terminal subdomain 2" evidence="6">
    <location>
        <begin position="122"/>
        <end position="199"/>
    </location>
</feature>
<sequence length="361" mass="40555">MFSGFTSHLGSQTFAALPQTFEEFFRCYPIAMMNDRIRKDDANYGGKIFLPPSALNKLSMLNIRYPMLFQLTSSENGKVTHGGVLEFIAEEGRVYLPQWMMITLGVQPGSLLKIASTDVPLGQFVKIEPQSVDFLDISDPKAVLENVLRNFSTLTVDDIIEIRYNNKIYGIKILEVKPESQSRSICVIETDLVTDFAPPVGYVEPDYEALKAQEEEKKRIQKQNRKFDPSIVSQGSMSTRINYSEIVENASAGDSNFTGQGQKLSGKEIKKDNNDIDLKKVKLSLDGEPARLDLPEGQLFFGFPLVLPTKNEENENDKQNNDHGFQGSGQSLRKSNKRKVRKDHVPTKAKAPKSPELIEID</sequence>
<dbReference type="GO" id="GO:0071629">
    <property type="term" value="P:cytoplasm protein quality control by the ubiquitin-proteasome system"/>
    <property type="evidence" value="ECO:0007669"/>
    <property type="project" value="EnsemblFungi"/>
</dbReference>
<dbReference type="RefSeq" id="XP_003675257.1">
    <property type="nucleotide sequence ID" value="XM_003675209.1"/>
</dbReference>
<evidence type="ECO:0000313" key="7">
    <source>
        <dbReference type="EMBL" id="CCC68886.1"/>
    </source>
</evidence>
<evidence type="ECO:0000256" key="1">
    <source>
        <dbReference type="ARBA" id="ARBA00006043"/>
    </source>
</evidence>
<dbReference type="OMA" id="VCMIETD"/>
<dbReference type="InterPro" id="IPR042299">
    <property type="entry name" value="Ufd1-like_Nn"/>
</dbReference>
<dbReference type="GO" id="GO:0000837">
    <property type="term" value="C:Doa10p ubiquitin ligase complex"/>
    <property type="evidence" value="ECO:0007669"/>
    <property type="project" value="EnsemblFungi"/>
</dbReference>
<evidence type="ECO:0000259" key="5">
    <source>
        <dbReference type="Pfam" id="PF03152"/>
    </source>
</evidence>
<dbReference type="GO" id="GO:0030970">
    <property type="term" value="P:retrograde protein transport, ER to cytosol"/>
    <property type="evidence" value="ECO:0007669"/>
    <property type="project" value="EnsemblFungi"/>
</dbReference>
<dbReference type="GO" id="GO:0031593">
    <property type="term" value="F:polyubiquitin modification-dependent protein binding"/>
    <property type="evidence" value="ECO:0007669"/>
    <property type="project" value="EnsemblFungi"/>
</dbReference>
<dbReference type="eggNOG" id="KOG1816">
    <property type="taxonomic scope" value="Eukaryota"/>
</dbReference>
<dbReference type="InterPro" id="IPR055417">
    <property type="entry name" value="UFD1_N1"/>
</dbReference>
<dbReference type="STRING" id="1064592.G0VAF6"/>
<gene>
    <name evidence="7" type="primary">NCAS0B08020</name>
    <name evidence="7" type="ordered locus">NCAS_0B08020</name>
</gene>
<dbReference type="GO" id="GO:0005634">
    <property type="term" value="C:nucleus"/>
    <property type="evidence" value="ECO:0007669"/>
    <property type="project" value="EnsemblFungi"/>
</dbReference>
<evidence type="ECO:0000256" key="2">
    <source>
        <dbReference type="ARBA" id="ARBA00022786"/>
    </source>
</evidence>
<dbReference type="FunCoup" id="G0VAF6">
    <property type="interactions" value="1166"/>
</dbReference>
<feature type="domain" description="Ubiquitin fusion degradation protein UFD1 N-terminal subdomain 1" evidence="5">
    <location>
        <begin position="21"/>
        <end position="120"/>
    </location>
</feature>
<dbReference type="GO" id="GO:0034098">
    <property type="term" value="C:VCP-NPL4-UFD1 AAA ATPase complex"/>
    <property type="evidence" value="ECO:0007669"/>
    <property type="project" value="EnsemblFungi"/>
</dbReference>
<reference key="2">
    <citation type="submission" date="2011-08" db="EMBL/GenBank/DDBJ databases">
        <title>Genome sequence of Naumovozyma castellii.</title>
        <authorList>
            <person name="Gordon J.L."/>
            <person name="Armisen D."/>
            <person name="Proux-Wera E."/>
            <person name="OhEigeartaigh S.S."/>
            <person name="Byrne K.P."/>
            <person name="Wolfe K.H."/>
        </authorList>
    </citation>
    <scope>NUCLEOTIDE SEQUENCE</scope>
    <source>
        <strain>Type strain:CBS 4309</strain>
    </source>
</reference>
<dbReference type="OrthoDB" id="422728at2759"/>
<dbReference type="GO" id="GO:0072671">
    <property type="term" value="P:mitochondria-associated ubiquitin-dependent protein catabolic process"/>
    <property type="evidence" value="ECO:0007669"/>
    <property type="project" value="EnsemblFungi"/>
</dbReference>
<dbReference type="Pfam" id="PF03152">
    <property type="entry name" value="UFD1_N1"/>
    <property type="match status" value="1"/>
</dbReference>
<evidence type="ECO:0000256" key="3">
    <source>
        <dbReference type="ARBA" id="ARBA00074895"/>
    </source>
</evidence>
<protein>
    <recommendedName>
        <fullName evidence="3">Ubiquitin fusion degradation protein 1</fullName>
    </recommendedName>
</protein>
<evidence type="ECO:0000256" key="4">
    <source>
        <dbReference type="SAM" id="MobiDB-lite"/>
    </source>
</evidence>
<dbReference type="Gene3D" id="3.10.330.10">
    <property type="match status" value="1"/>
</dbReference>
<dbReference type="AlphaFoldDB" id="G0VAF6"/>
<dbReference type="GO" id="GO:0006274">
    <property type="term" value="P:DNA replication termination"/>
    <property type="evidence" value="ECO:0007669"/>
    <property type="project" value="EnsemblFungi"/>
</dbReference>
<dbReference type="GO" id="GO:0000839">
    <property type="term" value="C:Hrd1p ubiquitin ligase ERAD-L complex"/>
    <property type="evidence" value="ECO:0007669"/>
    <property type="project" value="EnsemblFungi"/>
</dbReference>
<dbReference type="GeneID" id="96902443"/>
<keyword evidence="2" id="KW-0833">Ubl conjugation pathway</keyword>
<feature type="region of interest" description="Disordered" evidence="4">
    <location>
        <begin position="310"/>
        <end position="361"/>
    </location>
</feature>
<organism evidence="7 8">
    <name type="scientific">Naumovozyma castellii</name>
    <name type="common">Yeast</name>
    <name type="synonym">Saccharomyces castellii</name>
    <dbReference type="NCBI Taxonomy" id="27288"/>
    <lineage>
        <taxon>Eukaryota</taxon>
        <taxon>Fungi</taxon>
        <taxon>Dikarya</taxon>
        <taxon>Ascomycota</taxon>
        <taxon>Saccharomycotina</taxon>
        <taxon>Saccharomycetes</taxon>
        <taxon>Saccharomycetales</taxon>
        <taxon>Saccharomycetaceae</taxon>
        <taxon>Naumovozyma</taxon>
    </lineage>
</organism>
<dbReference type="InParanoid" id="G0VAF6"/>
<evidence type="ECO:0000313" key="8">
    <source>
        <dbReference type="Proteomes" id="UP000001640"/>
    </source>
</evidence>
<dbReference type="HOGENOM" id="CLU_037790_1_0_1"/>
<keyword evidence="8" id="KW-1185">Reference proteome</keyword>
<dbReference type="GO" id="GO:1990112">
    <property type="term" value="C:RQC complex"/>
    <property type="evidence" value="ECO:0007669"/>
    <property type="project" value="EnsemblFungi"/>
</dbReference>
<accession>G0VAF6</accession>
<dbReference type="InterPro" id="IPR055418">
    <property type="entry name" value="UFD1_N2"/>
</dbReference>
<dbReference type="InterPro" id="IPR004854">
    <property type="entry name" value="Ufd1-like"/>
</dbReference>
<proteinExistence type="inferred from homology"/>
<dbReference type="Pfam" id="PF24842">
    <property type="entry name" value="UFD1_N2"/>
    <property type="match status" value="1"/>
</dbReference>
<dbReference type="FunFam" id="2.40.40.50:FF:000001">
    <property type="entry name" value="Ubiquitin fusion degradation protein 1 homolog"/>
    <property type="match status" value="1"/>
</dbReference>
<name>G0VAF6_NAUCA</name>
<dbReference type="GO" id="GO:0072665">
    <property type="term" value="P:protein localization to vacuole"/>
    <property type="evidence" value="ECO:0007669"/>
    <property type="project" value="EnsemblFungi"/>
</dbReference>
<feature type="compositionally biased region" description="Basic and acidic residues" evidence="4">
    <location>
        <begin position="310"/>
        <end position="321"/>
    </location>
</feature>
<dbReference type="EMBL" id="HE576753">
    <property type="protein sequence ID" value="CCC68886.1"/>
    <property type="molecule type" value="Genomic_DNA"/>
</dbReference>
<dbReference type="Gene3D" id="2.40.40.50">
    <property type="entry name" value="Ubiquitin fusion degradation protein UFD1, N-terminal domain"/>
    <property type="match status" value="1"/>
</dbReference>
<dbReference type="GO" id="GO:1900182">
    <property type="term" value="P:positive regulation of protein localization to nucleus"/>
    <property type="evidence" value="ECO:0007669"/>
    <property type="project" value="EnsemblFungi"/>
</dbReference>
<dbReference type="Proteomes" id="UP000001640">
    <property type="component" value="Chromosome 2"/>
</dbReference>
<dbReference type="PANTHER" id="PTHR12555:SF13">
    <property type="entry name" value="UBIQUITIN RECOGNITION FACTOR IN ER-ASSOCIATED DEGRADATION PROTEIN 1"/>
    <property type="match status" value="1"/>
</dbReference>
<dbReference type="FunFam" id="3.10.330.10:FF:000002">
    <property type="entry name" value="ubiquitin fusion degradation protein 1 homolog"/>
    <property type="match status" value="1"/>
</dbReference>
<dbReference type="PANTHER" id="PTHR12555">
    <property type="entry name" value="UBIQUITIN FUSION DEGRADATON PROTEIN 1"/>
    <property type="match status" value="1"/>
</dbReference>
<dbReference type="GO" id="GO:0043130">
    <property type="term" value="F:ubiquitin binding"/>
    <property type="evidence" value="ECO:0007669"/>
    <property type="project" value="EnsemblFungi"/>
</dbReference>
<comment type="similarity">
    <text evidence="1">Belongs to the UFD1 family.</text>
</comment>
<reference evidence="7 8" key="1">
    <citation type="journal article" date="2011" name="Proc. Natl. Acad. Sci. U.S.A.">
        <title>Evolutionary erosion of yeast sex chromosomes by mating-type switching accidents.</title>
        <authorList>
            <person name="Gordon J.L."/>
            <person name="Armisen D."/>
            <person name="Proux-Wera E."/>
            <person name="Oheigeartaigh S.S."/>
            <person name="Byrne K.P."/>
            <person name="Wolfe K.H."/>
        </authorList>
    </citation>
    <scope>NUCLEOTIDE SEQUENCE [LARGE SCALE GENOMIC DNA]</scope>
    <source>
        <strain evidence="8">ATCC 76901 / BCRC 22586 / CBS 4309 / NBRC 1992 / NRRL Y-12630</strain>
    </source>
</reference>
<dbReference type="GO" id="GO:1990116">
    <property type="term" value="P:ribosome-associated ubiquitin-dependent protein catabolic process"/>
    <property type="evidence" value="ECO:0007669"/>
    <property type="project" value="EnsemblFungi"/>
</dbReference>